<gene>
    <name evidence="1" type="ORF">UFOPK3967_03066</name>
</gene>
<dbReference type="AlphaFoldDB" id="A0A6J7RBL8"/>
<sequence length="36" mass="3957">MLNNKSSGKVLIMRLAMPRNWLLSCPAAQLVMGNTP</sequence>
<reference evidence="1" key="1">
    <citation type="submission" date="2020-05" db="EMBL/GenBank/DDBJ databases">
        <authorList>
            <person name="Chiriac C."/>
            <person name="Salcher M."/>
            <person name="Ghai R."/>
            <person name="Kavagutti S V."/>
        </authorList>
    </citation>
    <scope>NUCLEOTIDE SEQUENCE</scope>
</reference>
<proteinExistence type="predicted"/>
<organism evidence="1">
    <name type="scientific">freshwater metagenome</name>
    <dbReference type="NCBI Taxonomy" id="449393"/>
    <lineage>
        <taxon>unclassified sequences</taxon>
        <taxon>metagenomes</taxon>
        <taxon>ecological metagenomes</taxon>
    </lineage>
</organism>
<dbReference type="EMBL" id="CAFBOS010000302">
    <property type="protein sequence ID" value="CAB5026155.1"/>
    <property type="molecule type" value="Genomic_DNA"/>
</dbReference>
<accession>A0A6J7RBL8</accession>
<name>A0A6J7RBL8_9ZZZZ</name>
<protein>
    <submittedName>
        <fullName evidence="1">Unannotated protein</fullName>
    </submittedName>
</protein>
<evidence type="ECO:0000313" key="1">
    <source>
        <dbReference type="EMBL" id="CAB5026155.1"/>
    </source>
</evidence>